<feature type="compositionally biased region" description="Polar residues" evidence="6">
    <location>
        <begin position="49"/>
        <end position="58"/>
    </location>
</feature>
<evidence type="ECO:0000256" key="6">
    <source>
        <dbReference type="SAM" id="MobiDB-lite"/>
    </source>
</evidence>
<dbReference type="PROSITE" id="PS51391">
    <property type="entry name" value="CID"/>
    <property type="match status" value="1"/>
</dbReference>
<feature type="compositionally biased region" description="Basic and acidic residues" evidence="6">
    <location>
        <begin position="156"/>
        <end position="178"/>
    </location>
</feature>
<name>A0AAD3MTV8_LATJO</name>
<dbReference type="GO" id="GO:0031124">
    <property type="term" value="P:mRNA 3'-end processing"/>
    <property type="evidence" value="ECO:0007669"/>
    <property type="project" value="TreeGrafter"/>
</dbReference>
<dbReference type="GO" id="GO:0032922">
    <property type="term" value="P:circadian regulation of gene expression"/>
    <property type="evidence" value="ECO:0007669"/>
    <property type="project" value="InterPro"/>
</dbReference>
<evidence type="ECO:0000313" key="8">
    <source>
        <dbReference type="EMBL" id="GLD59239.1"/>
    </source>
</evidence>
<proteinExistence type="predicted"/>
<keyword evidence="9" id="KW-1185">Reference proteome</keyword>
<protein>
    <recommendedName>
        <fullName evidence="5">Regulation of nuclear pre-mRNA domain-containing protein 2</fullName>
    </recommendedName>
</protein>
<feature type="region of interest" description="Disordered" evidence="6">
    <location>
        <begin position="306"/>
        <end position="379"/>
    </location>
</feature>
<evidence type="ECO:0000256" key="1">
    <source>
        <dbReference type="ARBA" id="ARBA00022481"/>
    </source>
</evidence>
<dbReference type="PANTHER" id="PTHR12460">
    <property type="entry name" value="CYCLIN-DEPENDENT KINASE INHIBITOR-RELATED PROTEIN"/>
    <property type="match status" value="1"/>
</dbReference>
<gene>
    <name evidence="8" type="ORF">AKAME5_001125200</name>
</gene>
<keyword evidence="1" id="KW-0488">Methylation</keyword>
<dbReference type="GO" id="GO:0000976">
    <property type="term" value="F:transcription cis-regulatory region binding"/>
    <property type="evidence" value="ECO:0007669"/>
    <property type="project" value="InterPro"/>
</dbReference>
<sequence>MPLFSSKVLLQQPHHPHVLPWRVRWDLRICQPTGAANAPDWPSPRANESRANPSSANRGSVPIQHVWRPLRSVGTFSAGQFCSAWKMNSLGSSSKWPSYDSIPSTSSLVLSESEQTEDEADIFSEGEGDGGRRKSSSAHEGITLSGSYLDFPAHSDQPRSRSKGDQSKRCPDETKHPDSASSPGAATLGSSSATPGDLAFAQKCADLHRFVRPLLELLHGLKTGRFDKGLTSFQQAVAIDRLQRILGILQKPQMGEKYLQNLLQIEMMLKMWFPQVAYRPIDTPIQTVTPQLSPHWHQNQLHMPVKKRKLSWSDPDHAGEIPTKQKHHEHEKYGSSQSSTSLDSVSACLPGSSKKRKTTESAARAPPVMAAGAGAASGGSMESTLARKFQSVTNTMDSIQGLSTWCIDNKKYHSLIVRHWMKCLKKSDAPHRLNLFYLANDVIQNCKRKNAIVYRTAFAEVLPEAFLLVNHEGDPKVIKAVERILSIWEDRGVYSGTLIAELRSSLVKEESPPETPVEQKTPVESKADLRSKIVAEFVPQTLIDQLSKYKRSLEEVDLREKQLAAMRVDICSSDALKKLKDKAGGKKFSKDFEEGSAQLQEFVKFLDKQSKIGPPLLEALSNADIFYEMQYKEVKIVAN</sequence>
<dbReference type="InterPro" id="IPR031373">
    <property type="entry name" value="Ciart"/>
</dbReference>
<dbReference type="FunFam" id="1.25.40.90:FF:000020">
    <property type="entry name" value="regulation of nuclear pre-mRNA domain-containing protein 2 isoform X1"/>
    <property type="match status" value="1"/>
</dbReference>
<evidence type="ECO:0000313" key="9">
    <source>
        <dbReference type="Proteomes" id="UP001279410"/>
    </source>
</evidence>
<evidence type="ECO:0000256" key="2">
    <source>
        <dbReference type="ARBA" id="ARBA00022553"/>
    </source>
</evidence>
<feature type="region of interest" description="Disordered" evidence="6">
    <location>
        <begin position="107"/>
        <end position="192"/>
    </location>
</feature>
<feature type="region of interest" description="Disordered" evidence="6">
    <location>
        <begin position="35"/>
        <end position="60"/>
    </location>
</feature>
<feature type="non-terminal residue" evidence="8">
    <location>
        <position position="639"/>
    </location>
</feature>
<dbReference type="InterPro" id="IPR008942">
    <property type="entry name" value="ENTH_VHS"/>
</dbReference>
<evidence type="ECO:0000259" key="7">
    <source>
        <dbReference type="PROSITE" id="PS51391"/>
    </source>
</evidence>
<feature type="compositionally biased region" description="Polar residues" evidence="6">
    <location>
        <begin position="179"/>
        <end position="192"/>
    </location>
</feature>
<dbReference type="Pfam" id="PF04818">
    <property type="entry name" value="CID"/>
    <property type="match status" value="1"/>
</dbReference>
<feature type="compositionally biased region" description="Low complexity" evidence="6">
    <location>
        <begin position="335"/>
        <end position="346"/>
    </location>
</feature>
<evidence type="ECO:0000256" key="3">
    <source>
        <dbReference type="ARBA" id="ARBA00022990"/>
    </source>
</evidence>
<keyword evidence="2" id="KW-0597">Phosphoprotein</keyword>
<organism evidence="8 9">
    <name type="scientific">Lates japonicus</name>
    <name type="common">Japanese lates</name>
    <dbReference type="NCBI Taxonomy" id="270547"/>
    <lineage>
        <taxon>Eukaryota</taxon>
        <taxon>Metazoa</taxon>
        <taxon>Chordata</taxon>
        <taxon>Craniata</taxon>
        <taxon>Vertebrata</taxon>
        <taxon>Euteleostomi</taxon>
        <taxon>Actinopterygii</taxon>
        <taxon>Neopterygii</taxon>
        <taxon>Teleostei</taxon>
        <taxon>Neoteleostei</taxon>
        <taxon>Acanthomorphata</taxon>
        <taxon>Carangaria</taxon>
        <taxon>Carangaria incertae sedis</taxon>
        <taxon>Centropomidae</taxon>
        <taxon>Lates</taxon>
    </lineage>
</organism>
<dbReference type="Proteomes" id="UP001279410">
    <property type="component" value="Unassembled WGS sequence"/>
</dbReference>
<feature type="compositionally biased region" description="Low complexity" evidence="6">
    <location>
        <begin position="360"/>
        <end position="379"/>
    </location>
</feature>
<dbReference type="Gene3D" id="1.25.40.90">
    <property type="match status" value="1"/>
</dbReference>
<dbReference type="SMART" id="SM00582">
    <property type="entry name" value="RPR"/>
    <property type="match status" value="1"/>
</dbReference>
<dbReference type="EMBL" id="BRZM01000037">
    <property type="protein sequence ID" value="GLD59239.1"/>
    <property type="molecule type" value="Genomic_DNA"/>
</dbReference>
<comment type="subunit">
    <text evidence="4">Associates with the RNA polymerase II complex.</text>
</comment>
<dbReference type="PANTHER" id="PTHR12460:SF40">
    <property type="entry name" value="REGULATION OF NUCLEAR PRE-MRNA DOMAIN-CONTAINING PROTEIN 2"/>
    <property type="match status" value="1"/>
</dbReference>
<dbReference type="InterPro" id="IPR006569">
    <property type="entry name" value="CID_dom"/>
</dbReference>
<dbReference type="Pfam" id="PF15673">
    <property type="entry name" value="Ciart"/>
    <property type="match status" value="1"/>
</dbReference>
<evidence type="ECO:0000256" key="5">
    <source>
        <dbReference type="ARBA" id="ARBA00067342"/>
    </source>
</evidence>
<dbReference type="SUPFAM" id="SSF48464">
    <property type="entry name" value="ENTH/VHS domain"/>
    <property type="match status" value="1"/>
</dbReference>
<reference evidence="8" key="1">
    <citation type="submission" date="2022-08" db="EMBL/GenBank/DDBJ databases">
        <title>Genome sequencing of akame (Lates japonicus).</title>
        <authorList>
            <person name="Hashiguchi Y."/>
            <person name="Takahashi H."/>
        </authorList>
    </citation>
    <scope>NUCLEOTIDE SEQUENCE</scope>
    <source>
        <strain evidence="8">Kochi</strain>
    </source>
</reference>
<dbReference type="AlphaFoldDB" id="A0AAD3MTV8"/>
<comment type="caution">
    <text evidence="8">The sequence shown here is derived from an EMBL/GenBank/DDBJ whole genome shotgun (WGS) entry which is preliminary data.</text>
</comment>
<dbReference type="GO" id="GO:0000993">
    <property type="term" value="F:RNA polymerase II complex binding"/>
    <property type="evidence" value="ECO:0007669"/>
    <property type="project" value="TreeGrafter"/>
</dbReference>
<feature type="compositionally biased region" description="Acidic residues" evidence="6">
    <location>
        <begin position="114"/>
        <end position="128"/>
    </location>
</feature>
<keyword evidence="3" id="KW-0007">Acetylation</keyword>
<accession>A0AAD3MTV8</accession>
<feature type="domain" description="CID" evidence="7">
    <location>
        <begin position="377"/>
        <end position="510"/>
    </location>
</feature>
<evidence type="ECO:0000256" key="4">
    <source>
        <dbReference type="ARBA" id="ARBA00062892"/>
    </source>
</evidence>